<proteinExistence type="predicted"/>
<organism evidence="1 2">
    <name type="scientific">Peronosclerospora sorghi</name>
    <dbReference type="NCBI Taxonomy" id="230839"/>
    <lineage>
        <taxon>Eukaryota</taxon>
        <taxon>Sar</taxon>
        <taxon>Stramenopiles</taxon>
        <taxon>Oomycota</taxon>
        <taxon>Peronosporomycetes</taxon>
        <taxon>Peronosporales</taxon>
        <taxon>Peronosporaceae</taxon>
        <taxon>Peronosclerospora</taxon>
    </lineage>
</organism>
<reference evidence="1 2" key="1">
    <citation type="journal article" date="2022" name="bioRxiv">
        <title>The genome of the oomycete Peronosclerospora sorghi, a cosmopolitan pathogen of maize and sorghum, is inflated with dispersed pseudogenes.</title>
        <authorList>
            <person name="Fletcher K."/>
            <person name="Martin F."/>
            <person name="Isakeit T."/>
            <person name="Cavanaugh K."/>
            <person name="Magill C."/>
            <person name="Michelmore R."/>
        </authorList>
    </citation>
    <scope>NUCLEOTIDE SEQUENCE [LARGE SCALE GENOMIC DNA]</scope>
    <source>
        <strain evidence="1">P6</strain>
    </source>
</reference>
<dbReference type="Proteomes" id="UP001163321">
    <property type="component" value="Chromosome 7"/>
</dbReference>
<gene>
    <name evidence="1" type="ORF">PsorP6_015231</name>
</gene>
<evidence type="ECO:0000313" key="2">
    <source>
        <dbReference type="Proteomes" id="UP001163321"/>
    </source>
</evidence>
<protein>
    <submittedName>
        <fullName evidence="1">Uncharacterized protein</fullName>
    </submittedName>
</protein>
<evidence type="ECO:0000313" key="1">
    <source>
        <dbReference type="EMBL" id="KAI9908971.1"/>
    </source>
</evidence>
<keyword evidence="2" id="KW-1185">Reference proteome</keyword>
<accession>A0ACC0VT88</accession>
<dbReference type="EMBL" id="CM047586">
    <property type="protein sequence ID" value="KAI9908971.1"/>
    <property type="molecule type" value="Genomic_DNA"/>
</dbReference>
<sequence>METRLEQFDCEGVCAACHPPAQYSYLKRCVTTGGYRDMTLLVIRNNWDGTVPGQDIPIIANYHLGFTRNIFMYNLPSILIWASHIRVTFHKKRKNHLYTR</sequence>
<comment type="caution">
    <text evidence="1">The sequence shown here is derived from an EMBL/GenBank/DDBJ whole genome shotgun (WGS) entry which is preliminary data.</text>
</comment>
<name>A0ACC0VT88_9STRA</name>